<dbReference type="SMART" id="SM00028">
    <property type="entry name" value="TPR"/>
    <property type="match status" value="5"/>
</dbReference>
<keyword evidence="4" id="KW-1133">Transmembrane helix</keyword>
<dbReference type="SUPFAM" id="SSF48452">
    <property type="entry name" value="TPR-like"/>
    <property type="match status" value="2"/>
</dbReference>
<evidence type="ECO:0000256" key="4">
    <source>
        <dbReference type="SAM" id="Phobius"/>
    </source>
</evidence>
<evidence type="ECO:0000256" key="1">
    <source>
        <dbReference type="ARBA" id="ARBA00022737"/>
    </source>
</evidence>
<feature type="transmembrane region" description="Helical" evidence="4">
    <location>
        <begin position="389"/>
        <end position="411"/>
    </location>
</feature>
<gene>
    <name evidence="5" type="ORF">AWW67_01920</name>
</gene>
<dbReference type="PROSITE" id="PS50005">
    <property type="entry name" value="TPR"/>
    <property type="match status" value="1"/>
</dbReference>
<dbReference type="InterPro" id="IPR013105">
    <property type="entry name" value="TPR_2"/>
</dbReference>
<dbReference type="InterPro" id="IPR011990">
    <property type="entry name" value="TPR-like_helical_dom_sf"/>
</dbReference>
<organism evidence="5 6">
    <name type="scientific">Roseivirga seohaensis</name>
    <dbReference type="NCBI Taxonomy" id="1914963"/>
    <lineage>
        <taxon>Bacteria</taxon>
        <taxon>Pseudomonadati</taxon>
        <taxon>Bacteroidota</taxon>
        <taxon>Cytophagia</taxon>
        <taxon>Cytophagales</taxon>
        <taxon>Roseivirgaceae</taxon>
        <taxon>Roseivirga</taxon>
    </lineage>
</organism>
<accession>A0A150Y1L9</accession>
<dbReference type="STRING" id="1914963.AWW67_01920"/>
<dbReference type="Pfam" id="PF07719">
    <property type="entry name" value="TPR_2"/>
    <property type="match status" value="1"/>
</dbReference>
<keyword evidence="1" id="KW-0677">Repeat</keyword>
<reference evidence="5 6" key="1">
    <citation type="submission" date="2016-01" db="EMBL/GenBank/DDBJ databases">
        <title>Genome sequencing of Roseivirga seohaensis SW-152.</title>
        <authorList>
            <person name="Selvaratnam C."/>
            <person name="Thevarajoo S."/>
            <person name="Goh K.M."/>
            <person name="Ee R."/>
            <person name="Chan K.-G."/>
            <person name="Chong C.S."/>
        </authorList>
    </citation>
    <scope>NUCLEOTIDE SEQUENCE [LARGE SCALE GENOMIC DNA]</scope>
    <source>
        <strain evidence="5 6">SW-152</strain>
    </source>
</reference>
<dbReference type="RefSeq" id="WP_062300697.1">
    <property type="nucleotide sequence ID" value="NZ_LRPB01000012.1"/>
</dbReference>
<dbReference type="EMBL" id="LRPB01000012">
    <property type="protein sequence ID" value="KYG84828.1"/>
    <property type="molecule type" value="Genomic_DNA"/>
</dbReference>
<dbReference type="Proteomes" id="UP000075663">
    <property type="component" value="Unassembled WGS sequence"/>
</dbReference>
<dbReference type="InterPro" id="IPR019734">
    <property type="entry name" value="TPR_rpt"/>
</dbReference>
<protein>
    <submittedName>
        <fullName evidence="5">Uncharacterized protein</fullName>
    </submittedName>
</protein>
<proteinExistence type="predicted"/>
<dbReference type="Gene3D" id="1.25.40.10">
    <property type="entry name" value="Tetratricopeptide repeat domain"/>
    <property type="match status" value="2"/>
</dbReference>
<keyword evidence="4" id="KW-0812">Transmembrane</keyword>
<keyword evidence="4" id="KW-0472">Membrane</keyword>
<keyword evidence="2 3" id="KW-0802">TPR repeat</keyword>
<evidence type="ECO:0000313" key="5">
    <source>
        <dbReference type="EMBL" id="KYG84828.1"/>
    </source>
</evidence>
<evidence type="ECO:0000313" key="6">
    <source>
        <dbReference type="Proteomes" id="UP000075663"/>
    </source>
</evidence>
<sequence length="442" mass="50796">MPKTQGFIFVLLLTFTLGLRGQVSEIDNLVNSAYSALDDDKPTIAVDFTKEAFSLAFKRGDTYRMVVAKSTMGYIGMAVRDYESAYINYSDALSYLQKSDTVDLFNKMAILQNLALIKSKYSDYKMAAAFYKEAYETARVYVRRYPELAKQNGDLSLLVDLPYFMAMQMKNSGDYTGAGEILLNLWEESEFKGDTVSLARALNQLGIIKLANKDYLEAQNFFSYVAFNNGIDPDTRAIALQNLGASYLRLGNLEKAEKWYSEALALKIEHSSARSQFVTLLDYGELEYKKGNSTAAIEKWELALKTFDKIEAEPDLFMIYDWLQKAYLQIDITKAARYGDLYTSNIRNWMDIQRNQKDNPSLQAFNTRIDQVLSSRREKAEQLALIKEYWPLGLGVVLLLTFLLYHFQLFLTKQRRILIEKRVREVRAAKAQEILDKIRRDL</sequence>
<name>A0A150Y1L9_9BACT</name>
<feature type="repeat" description="TPR" evidence="3">
    <location>
        <begin position="237"/>
        <end position="270"/>
    </location>
</feature>
<dbReference type="AlphaFoldDB" id="A0A150Y1L9"/>
<evidence type="ECO:0000256" key="3">
    <source>
        <dbReference type="PROSITE-ProRule" id="PRU00339"/>
    </source>
</evidence>
<comment type="caution">
    <text evidence="5">The sequence shown here is derived from an EMBL/GenBank/DDBJ whole genome shotgun (WGS) entry which is preliminary data.</text>
</comment>
<evidence type="ECO:0000256" key="2">
    <source>
        <dbReference type="ARBA" id="ARBA00022803"/>
    </source>
</evidence>